<evidence type="ECO:0000313" key="3">
    <source>
        <dbReference type="RefSeq" id="XP_020080088.1"/>
    </source>
</evidence>
<dbReference type="InterPro" id="IPR050942">
    <property type="entry name" value="F-box_BR-signaling"/>
</dbReference>
<evidence type="ECO:0000259" key="1">
    <source>
        <dbReference type="Pfam" id="PF03478"/>
    </source>
</evidence>
<evidence type="ECO:0000313" key="2">
    <source>
        <dbReference type="Proteomes" id="UP000515123"/>
    </source>
</evidence>
<accession>A0A6P5EEL4</accession>
<reference evidence="3" key="2">
    <citation type="submission" date="2025-08" db="UniProtKB">
        <authorList>
            <consortium name="RefSeq"/>
        </authorList>
    </citation>
    <scope>IDENTIFICATION</scope>
    <source>
        <tissue evidence="3">Leaf</tissue>
    </source>
</reference>
<feature type="domain" description="KIB1-4 beta-propeller" evidence="1">
    <location>
        <begin position="94"/>
        <end position="364"/>
    </location>
</feature>
<proteinExistence type="predicted"/>
<name>A0A6P5EEL4_ANACO</name>
<keyword evidence="2" id="KW-1185">Reference proteome</keyword>
<dbReference type="GeneID" id="109703784"/>
<dbReference type="RefSeq" id="XP_020080088.1">
    <property type="nucleotide sequence ID" value="XM_020224499.1"/>
</dbReference>
<protein>
    <submittedName>
        <fullName evidence="3">Uncharacterized protein LOC109703784</fullName>
    </submittedName>
</protein>
<dbReference type="Proteomes" id="UP000515123">
    <property type="component" value="Unplaced"/>
</dbReference>
<dbReference type="OrthoDB" id="1263126at2759"/>
<dbReference type="Pfam" id="PF03478">
    <property type="entry name" value="Beta-prop_KIB1-4"/>
    <property type="match status" value="1"/>
</dbReference>
<organism evidence="2 3">
    <name type="scientific">Ananas comosus</name>
    <name type="common">Pineapple</name>
    <name type="synonym">Ananas ananas</name>
    <dbReference type="NCBI Taxonomy" id="4615"/>
    <lineage>
        <taxon>Eukaryota</taxon>
        <taxon>Viridiplantae</taxon>
        <taxon>Streptophyta</taxon>
        <taxon>Embryophyta</taxon>
        <taxon>Tracheophyta</taxon>
        <taxon>Spermatophyta</taxon>
        <taxon>Magnoliopsida</taxon>
        <taxon>Liliopsida</taxon>
        <taxon>Poales</taxon>
        <taxon>Bromeliaceae</taxon>
        <taxon>Bromelioideae</taxon>
        <taxon>Ananas</taxon>
    </lineage>
</organism>
<reference evidence="2" key="1">
    <citation type="journal article" date="2015" name="Nat. Genet.">
        <title>The pineapple genome and the evolution of CAM photosynthesis.</title>
        <authorList>
            <person name="Ming R."/>
            <person name="VanBuren R."/>
            <person name="Wai C.M."/>
            <person name="Tang H."/>
            <person name="Schatz M.C."/>
            <person name="Bowers J.E."/>
            <person name="Lyons E."/>
            <person name="Wang M.L."/>
            <person name="Chen J."/>
            <person name="Biggers E."/>
            <person name="Zhang J."/>
            <person name="Huang L."/>
            <person name="Zhang L."/>
            <person name="Miao W."/>
            <person name="Zhang J."/>
            <person name="Ye Z."/>
            <person name="Miao C."/>
            <person name="Lin Z."/>
            <person name="Wang H."/>
            <person name="Zhou H."/>
            <person name="Yim W.C."/>
            <person name="Priest H.D."/>
            <person name="Zheng C."/>
            <person name="Woodhouse M."/>
            <person name="Edger P.P."/>
            <person name="Guyot R."/>
            <person name="Guo H.B."/>
            <person name="Guo H."/>
            <person name="Zheng G."/>
            <person name="Singh R."/>
            <person name="Sharma A."/>
            <person name="Min X."/>
            <person name="Zheng Y."/>
            <person name="Lee H."/>
            <person name="Gurtowski J."/>
            <person name="Sedlazeck F.J."/>
            <person name="Harkess A."/>
            <person name="McKain M.R."/>
            <person name="Liao Z."/>
            <person name="Fang J."/>
            <person name="Liu J."/>
            <person name="Zhang X."/>
            <person name="Zhang Q."/>
            <person name="Hu W."/>
            <person name="Qin Y."/>
            <person name="Wang K."/>
            <person name="Chen L.Y."/>
            <person name="Shirley N."/>
            <person name="Lin Y.R."/>
            <person name="Liu L.Y."/>
            <person name="Hernandez A.G."/>
            <person name="Wright C.L."/>
            <person name="Bulone V."/>
            <person name="Tuskan G.A."/>
            <person name="Heath K."/>
            <person name="Zee F."/>
            <person name="Moore P.H."/>
            <person name="Sunkar R."/>
            <person name="Leebens-Mack J.H."/>
            <person name="Mockler T."/>
            <person name="Bennetzen J.L."/>
            <person name="Freeling M."/>
            <person name="Sankoff D."/>
            <person name="Paterson A.H."/>
            <person name="Zhu X."/>
            <person name="Yang X."/>
            <person name="Smith J.A."/>
            <person name="Cushman J.C."/>
            <person name="Paull R.E."/>
            <person name="Yu Q."/>
        </authorList>
    </citation>
    <scope>NUCLEOTIDE SEQUENCE [LARGE SCALE GENOMIC DNA]</scope>
    <source>
        <strain evidence="2">cv. F153</strain>
    </source>
</reference>
<sequence>MTDGGDDDDDEAILAADWASLPRDLVGQIIPRLTCTVHYLRAVFACRRWAIMNFPWPGHRPLQPPVALFSEFATSIPYYNPAAGISHNFSDFPSQVPTNSYCFGASHGWLLLLSPNSFIYVFNPVTNELICLPPLITAPDSMLQFPTELCGKYRVFPDTSGNQVVPAAAAVTVHCRDLIHLSVLSSDPVDGKNFTMLIVLNHIADVYLYFRMGVDAAWVPIPVPLAHFHCSDLAPMRNKKIYAVDGKKMAMLAFDLSDAARNITVSSYKISGVPRPPSPDATFLLESADGSLLLVNKIREVRADPYNAVLVVFRLDLSAPPQARALPVADIGAGNALFVSEGGSGCFDVSAFPRAFPANHVYFFRPFLGYRAGRMFEAETLGIFSLEKGDLAADWGRLPRGWPYLKLGKVRWLFFNLMFIPW</sequence>
<dbReference type="PANTHER" id="PTHR44259">
    <property type="entry name" value="OS07G0183000 PROTEIN-RELATED"/>
    <property type="match status" value="1"/>
</dbReference>
<dbReference type="InterPro" id="IPR005174">
    <property type="entry name" value="KIB1-4_b-propeller"/>
</dbReference>
<dbReference type="AlphaFoldDB" id="A0A6P5EEL4"/>
<gene>
    <name evidence="3" type="primary">LOC109703784</name>
</gene>